<protein>
    <submittedName>
        <fullName evidence="7">Sigma-70 family RNA polymerase sigma factor</fullName>
    </submittedName>
</protein>
<evidence type="ECO:0000256" key="4">
    <source>
        <dbReference type="ARBA" id="ARBA00023163"/>
    </source>
</evidence>
<dbReference type="Pfam" id="PF08281">
    <property type="entry name" value="Sigma70_r4_2"/>
    <property type="match status" value="1"/>
</dbReference>
<evidence type="ECO:0000259" key="6">
    <source>
        <dbReference type="Pfam" id="PF08281"/>
    </source>
</evidence>
<evidence type="ECO:0000259" key="5">
    <source>
        <dbReference type="Pfam" id="PF04542"/>
    </source>
</evidence>
<sequence length="175" mass="20360">MYMNDQWLNKVEGLFKKQYQALCLIAYSYVTDLDASEDIVQDVFISLLKRQDHNILNMEGYVKRSVKNASLNKIRESKKLEPISEKVLKLPQYENPQRIDHDEEIKSAIENLPIQCKKVFELCALEGQKYSTAAETLNISVNTVKSHMKKAYKILRVELQDTQLFLLLLLISHLK</sequence>
<keyword evidence="4" id="KW-0804">Transcription</keyword>
<dbReference type="NCBIfam" id="TIGR02937">
    <property type="entry name" value="sigma70-ECF"/>
    <property type="match status" value="1"/>
</dbReference>
<dbReference type="InterPro" id="IPR036388">
    <property type="entry name" value="WH-like_DNA-bd_sf"/>
</dbReference>
<name>A0A3B0C2E3_9FLAO</name>
<dbReference type="PANTHER" id="PTHR43133">
    <property type="entry name" value="RNA POLYMERASE ECF-TYPE SIGMA FACTO"/>
    <property type="match status" value="1"/>
</dbReference>
<dbReference type="InterPro" id="IPR013249">
    <property type="entry name" value="RNA_pol_sigma70_r4_t2"/>
</dbReference>
<dbReference type="SUPFAM" id="SSF88659">
    <property type="entry name" value="Sigma3 and sigma4 domains of RNA polymerase sigma factors"/>
    <property type="match status" value="1"/>
</dbReference>
<feature type="domain" description="RNA polymerase sigma factor 70 region 4 type 2" evidence="6">
    <location>
        <begin position="103"/>
        <end position="153"/>
    </location>
</feature>
<dbReference type="GO" id="GO:0016987">
    <property type="term" value="F:sigma factor activity"/>
    <property type="evidence" value="ECO:0007669"/>
    <property type="project" value="UniProtKB-KW"/>
</dbReference>
<dbReference type="InterPro" id="IPR014284">
    <property type="entry name" value="RNA_pol_sigma-70_dom"/>
</dbReference>
<keyword evidence="3" id="KW-0731">Sigma factor</keyword>
<dbReference type="Proteomes" id="UP000276603">
    <property type="component" value="Unassembled WGS sequence"/>
</dbReference>
<dbReference type="GO" id="GO:0006352">
    <property type="term" value="P:DNA-templated transcription initiation"/>
    <property type="evidence" value="ECO:0007669"/>
    <property type="project" value="InterPro"/>
</dbReference>
<evidence type="ECO:0000256" key="1">
    <source>
        <dbReference type="ARBA" id="ARBA00010641"/>
    </source>
</evidence>
<comment type="caution">
    <text evidence="7">The sequence shown here is derived from an EMBL/GenBank/DDBJ whole genome shotgun (WGS) entry which is preliminary data.</text>
</comment>
<keyword evidence="8" id="KW-1185">Reference proteome</keyword>
<dbReference type="GO" id="GO:0003677">
    <property type="term" value="F:DNA binding"/>
    <property type="evidence" value="ECO:0007669"/>
    <property type="project" value="InterPro"/>
</dbReference>
<gene>
    <name evidence="7" type="ORF">D7Z94_18270</name>
</gene>
<evidence type="ECO:0000313" key="7">
    <source>
        <dbReference type="EMBL" id="RKN80183.1"/>
    </source>
</evidence>
<evidence type="ECO:0000256" key="2">
    <source>
        <dbReference type="ARBA" id="ARBA00023015"/>
    </source>
</evidence>
<dbReference type="InterPro" id="IPR013324">
    <property type="entry name" value="RNA_pol_sigma_r3/r4-like"/>
</dbReference>
<dbReference type="InterPro" id="IPR013325">
    <property type="entry name" value="RNA_pol_sigma_r2"/>
</dbReference>
<accession>A0A3B0C2E3</accession>
<evidence type="ECO:0000313" key="8">
    <source>
        <dbReference type="Proteomes" id="UP000276603"/>
    </source>
</evidence>
<proteinExistence type="inferred from homology"/>
<dbReference type="InterPro" id="IPR039425">
    <property type="entry name" value="RNA_pol_sigma-70-like"/>
</dbReference>
<dbReference type="Pfam" id="PF04542">
    <property type="entry name" value="Sigma70_r2"/>
    <property type="match status" value="1"/>
</dbReference>
<comment type="similarity">
    <text evidence="1">Belongs to the sigma-70 factor family. ECF subfamily.</text>
</comment>
<dbReference type="Gene3D" id="1.10.1740.10">
    <property type="match status" value="1"/>
</dbReference>
<evidence type="ECO:0000256" key="3">
    <source>
        <dbReference type="ARBA" id="ARBA00023082"/>
    </source>
</evidence>
<dbReference type="InterPro" id="IPR007627">
    <property type="entry name" value="RNA_pol_sigma70_r2"/>
</dbReference>
<keyword evidence="2" id="KW-0805">Transcription regulation</keyword>
<dbReference type="EMBL" id="RBCJ01000003">
    <property type="protein sequence ID" value="RKN80183.1"/>
    <property type="molecule type" value="Genomic_DNA"/>
</dbReference>
<reference evidence="7 8" key="1">
    <citation type="submission" date="2018-10" db="EMBL/GenBank/DDBJ databases">
        <title>Ulvibacterium marinum gen. nov., sp. nov., a novel marine bacterium of the family Flavobacteriaceae, isolated from a culture of the green alga Ulva prolifera.</title>
        <authorList>
            <person name="Zhang Z."/>
        </authorList>
    </citation>
    <scope>NUCLEOTIDE SEQUENCE [LARGE SCALE GENOMIC DNA]</scope>
    <source>
        <strain evidence="7 8">CCMM003</strain>
    </source>
</reference>
<dbReference type="PANTHER" id="PTHR43133:SF46">
    <property type="entry name" value="RNA POLYMERASE SIGMA-70 FACTOR ECF SUBFAMILY"/>
    <property type="match status" value="1"/>
</dbReference>
<organism evidence="7 8">
    <name type="scientific">Ulvibacterium marinum</name>
    <dbReference type="NCBI Taxonomy" id="2419782"/>
    <lineage>
        <taxon>Bacteria</taxon>
        <taxon>Pseudomonadati</taxon>
        <taxon>Bacteroidota</taxon>
        <taxon>Flavobacteriia</taxon>
        <taxon>Flavobacteriales</taxon>
        <taxon>Flavobacteriaceae</taxon>
        <taxon>Ulvibacterium</taxon>
    </lineage>
</organism>
<dbReference type="SUPFAM" id="SSF88946">
    <property type="entry name" value="Sigma2 domain of RNA polymerase sigma factors"/>
    <property type="match status" value="1"/>
</dbReference>
<feature type="domain" description="RNA polymerase sigma-70 region 2" evidence="5">
    <location>
        <begin position="15"/>
        <end position="78"/>
    </location>
</feature>
<dbReference type="AlphaFoldDB" id="A0A3B0C2E3"/>
<dbReference type="Gene3D" id="1.10.10.10">
    <property type="entry name" value="Winged helix-like DNA-binding domain superfamily/Winged helix DNA-binding domain"/>
    <property type="match status" value="1"/>
</dbReference>